<dbReference type="GO" id="GO:0016491">
    <property type="term" value="F:oxidoreductase activity"/>
    <property type="evidence" value="ECO:0007669"/>
    <property type="project" value="UniProtKB-KW"/>
</dbReference>
<dbReference type="EMBL" id="JARPXM010000007">
    <property type="protein sequence ID" value="MDT2538305.1"/>
    <property type="molecule type" value="Genomic_DNA"/>
</dbReference>
<proteinExistence type="predicted"/>
<dbReference type="SUPFAM" id="SSF55347">
    <property type="entry name" value="Glyceraldehyde-3-phosphate dehydrogenase-like, C-terminal domain"/>
    <property type="match status" value="1"/>
</dbReference>
<keyword evidence="1" id="KW-0560">Oxidoreductase</keyword>
<feature type="domain" description="GFO/IDH/MocA-like oxidoreductase" evidence="3">
    <location>
        <begin position="146"/>
        <end position="291"/>
    </location>
</feature>
<evidence type="ECO:0000313" key="4">
    <source>
        <dbReference type="EMBL" id="MDT2538305.1"/>
    </source>
</evidence>
<evidence type="ECO:0000259" key="3">
    <source>
        <dbReference type="Pfam" id="PF22725"/>
    </source>
</evidence>
<dbReference type="Gene3D" id="3.40.50.720">
    <property type="entry name" value="NAD(P)-binding Rossmann-like Domain"/>
    <property type="match status" value="1"/>
</dbReference>
<dbReference type="PANTHER" id="PTHR43818">
    <property type="entry name" value="BCDNA.GH03377"/>
    <property type="match status" value="1"/>
</dbReference>
<dbReference type="PANTHER" id="PTHR43818:SF11">
    <property type="entry name" value="BCDNA.GH03377"/>
    <property type="match status" value="1"/>
</dbReference>
<accession>A0AAW8SV61</accession>
<dbReference type="GO" id="GO:0000166">
    <property type="term" value="F:nucleotide binding"/>
    <property type="evidence" value="ECO:0007669"/>
    <property type="project" value="InterPro"/>
</dbReference>
<dbReference type="InterPro" id="IPR050463">
    <property type="entry name" value="Gfo/Idh/MocA_oxidrdct_glycsds"/>
</dbReference>
<dbReference type="InterPro" id="IPR036291">
    <property type="entry name" value="NAD(P)-bd_dom_sf"/>
</dbReference>
<reference evidence="4" key="1">
    <citation type="submission" date="2023-03" db="EMBL/GenBank/DDBJ databases">
        <authorList>
            <person name="Shen W."/>
            <person name="Cai J."/>
        </authorList>
    </citation>
    <scope>NUCLEOTIDE SEQUENCE</scope>
    <source>
        <strain evidence="4">B646-2</strain>
    </source>
</reference>
<gene>
    <name evidence="4" type="ORF">P7D78_09225</name>
</gene>
<dbReference type="Gene3D" id="3.30.360.10">
    <property type="entry name" value="Dihydrodipicolinate Reductase, domain 2"/>
    <property type="match status" value="1"/>
</dbReference>
<dbReference type="Pfam" id="PF01408">
    <property type="entry name" value="GFO_IDH_MocA"/>
    <property type="match status" value="1"/>
</dbReference>
<dbReference type="SUPFAM" id="SSF51735">
    <property type="entry name" value="NAD(P)-binding Rossmann-fold domains"/>
    <property type="match status" value="1"/>
</dbReference>
<sequence length="392" mass="42870">MIKKINVGLIGAGFMGKAHVVAYSNMPKFFWPAPAVPVLKIVCDVEEEIAKEAKDRFGFEEAVTDWKAVVNNPDIDVVSICTPNDSHAEIAIAALEAGKHVYCEKPIASTHQDAKAMSEAAEKAAKKGIISMCAYQYRRVPALVLAKKFIDEGSIGEILNVRAQYLQSWSADPDSPLSWRFQKAIAGAGTLGDIATHVIDISQYLAGNISEVVSTVKTYINERPVQEGGVDLLGTVKLNGDVKKEPVDVDDEASFLVNFENGAVGSIEATRNAWGRNNFISIEVHGTKGSLIFNYERLNELQVMFADDPEDRKGFKTIYTGPAHFYGEVTWNIPGMNIGYGELKTIEAYEFIKSVVSGKQPSTSFAEGYKVDLVTEAVMKSSETKAWTKVGE</sequence>
<dbReference type="InterPro" id="IPR055170">
    <property type="entry name" value="GFO_IDH_MocA-like_dom"/>
</dbReference>
<organism evidence="4 5">
    <name type="scientific">Enterococcus raffinosus</name>
    <dbReference type="NCBI Taxonomy" id="71452"/>
    <lineage>
        <taxon>Bacteria</taxon>
        <taxon>Bacillati</taxon>
        <taxon>Bacillota</taxon>
        <taxon>Bacilli</taxon>
        <taxon>Lactobacillales</taxon>
        <taxon>Enterococcaceae</taxon>
        <taxon>Enterococcus</taxon>
    </lineage>
</organism>
<dbReference type="AlphaFoldDB" id="A0AAW8SV61"/>
<evidence type="ECO:0000256" key="1">
    <source>
        <dbReference type="ARBA" id="ARBA00023002"/>
    </source>
</evidence>
<dbReference type="Pfam" id="PF22725">
    <property type="entry name" value="GFO_IDH_MocA_C3"/>
    <property type="match status" value="1"/>
</dbReference>
<comment type="caution">
    <text evidence="4">The sequence shown here is derived from an EMBL/GenBank/DDBJ whole genome shotgun (WGS) entry which is preliminary data.</text>
</comment>
<name>A0AAW8SV61_9ENTE</name>
<dbReference type="Proteomes" id="UP001249240">
    <property type="component" value="Unassembled WGS sequence"/>
</dbReference>
<evidence type="ECO:0000313" key="5">
    <source>
        <dbReference type="Proteomes" id="UP001249240"/>
    </source>
</evidence>
<dbReference type="InterPro" id="IPR000683">
    <property type="entry name" value="Gfo/Idh/MocA-like_OxRdtase_N"/>
</dbReference>
<feature type="domain" description="Gfo/Idh/MocA-like oxidoreductase N-terminal" evidence="2">
    <location>
        <begin position="5"/>
        <end position="126"/>
    </location>
</feature>
<evidence type="ECO:0000259" key="2">
    <source>
        <dbReference type="Pfam" id="PF01408"/>
    </source>
</evidence>
<protein>
    <submittedName>
        <fullName evidence="4">Gfo/Idh/MocA family oxidoreductase</fullName>
    </submittedName>
</protein>
<dbReference type="RefSeq" id="WP_010745701.1">
    <property type="nucleotide sequence ID" value="NZ_CABLCA010000045.1"/>
</dbReference>